<dbReference type="SUPFAM" id="SSF52518">
    <property type="entry name" value="Thiamin diphosphate-binding fold (THDP-binding)"/>
    <property type="match status" value="1"/>
</dbReference>
<sequence length="345" mass="36511">MSTAAKTGTEPGTDQITSFTFGELLSSRTVIGQTLKELGETHDNLWVLTPDIGATLVEFRDAYPDRFVDVGLSEQACVGIAAGLANEGNIPVVSGMLPFLSMRALEQVRSDICYPNLPVKIVGTHGGLVGNGGSTHYAVEDLGLMTSLVNMTVTSIGDPLMVGEVLRQSMSMTGPLYIRLAVGKKDKVVYEPGSVTVEIGKGITAREGTDLTLFAHGETVSQALDAADILGAEHGINARVVDMFTLKPIDEDLILRCAEETGRFVVVEDHLAYGGLASQMADVIADRGIRLDGFRRLGIPQVFAGFGEDTELRDKHGYGLQATVDAALAVTGGRPAESESTGDIA</sequence>
<dbReference type="PANTHER" id="PTHR43825">
    <property type="entry name" value="PYRUVATE DEHYDROGENASE E1 COMPONENT"/>
    <property type="match status" value="1"/>
</dbReference>
<proteinExistence type="predicted"/>
<gene>
    <name evidence="2" type="ORF">ACFFIO_06510</name>
</gene>
<dbReference type="Gene3D" id="3.40.50.970">
    <property type="match status" value="1"/>
</dbReference>
<dbReference type="Pfam" id="PF02779">
    <property type="entry name" value="Transket_pyr"/>
    <property type="match status" value="1"/>
</dbReference>
<evidence type="ECO:0000313" key="2">
    <source>
        <dbReference type="EMBL" id="MFC0248150.1"/>
    </source>
</evidence>
<dbReference type="Proteomes" id="UP001589766">
    <property type="component" value="Unassembled WGS sequence"/>
</dbReference>
<dbReference type="InterPro" id="IPR009014">
    <property type="entry name" value="Transketo_C/PFOR_II"/>
</dbReference>
<keyword evidence="3" id="KW-1185">Reference proteome</keyword>
<dbReference type="SUPFAM" id="SSF52922">
    <property type="entry name" value="TK C-terminal domain-like"/>
    <property type="match status" value="1"/>
</dbReference>
<dbReference type="InterPro" id="IPR051157">
    <property type="entry name" value="PDH/Transketolase"/>
</dbReference>
<dbReference type="InterPro" id="IPR005475">
    <property type="entry name" value="Transketolase-like_Pyr-bd"/>
</dbReference>
<dbReference type="Pfam" id="PF02780">
    <property type="entry name" value="Transketolase_C"/>
    <property type="match status" value="1"/>
</dbReference>
<name>A0ABV6F4U2_9MICC</name>
<evidence type="ECO:0000259" key="1">
    <source>
        <dbReference type="SMART" id="SM00861"/>
    </source>
</evidence>
<organism evidence="2 3">
    <name type="scientific">Citricoccus parietis</name>
    <dbReference type="NCBI Taxonomy" id="592307"/>
    <lineage>
        <taxon>Bacteria</taxon>
        <taxon>Bacillati</taxon>
        <taxon>Actinomycetota</taxon>
        <taxon>Actinomycetes</taxon>
        <taxon>Micrococcales</taxon>
        <taxon>Micrococcaceae</taxon>
        <taxon>Citricoccus</taxon>
    </lineage>
</organism>
<dbReference type="CDD" id="cd07033">
    <property type="entry name" value="TPP_PYR_DXS_TK_like"/>
    <property type="match status" value="1"/>
</dbReference>
<evidence type="ECO:0000313" key="3">
    <source>
        <dbReference type="Proteomes" id="UP001589766"/>
    </source>
</evidence>
<dbReference type="Gene3D" id="3.40.50.920">
    <property type="match status" value="1"/>
</dbReference>
<dbReference type="InterPro" id="IPR033248">
    <property type="entry name" value="Transketolase_C"/>
</dbReference>
<dbReference type="SMART" id="SM00861">
    <property type="entry name" value="Transket_pyr"/>
    <property type="match status" value="1"/>
</dbReference>
<accession>A0ABV6F4U2</accession>
<dbReference type="PANTHER" id="PTHR43825:SF1">
    <property type="entry name" value="TRANSKETOLASE-LIKE PYRIMIDINE-BINDING DOMAIN-CONTAINING PROTEIN"/>
    <property type="match status" value="1"/>
</dbReference>
<dbReference type="InterPro" id="IPR029061">
    <property type="entry name" value="THDP-binding"/>
</dbReference>
<dbReference type="EMBL" id="JBHLWH010000019">
    <property type="protein sequence ID" value="MFC0248150.1"/>
    <property type="molecule type" value="Genomic_DNA"/>
</dbReference>
<reference evidence="2 3" key="1">
    <citation type="submission" date="2024-09" db="EMBL/GenBank/DDBJ databases">
        <authorList>
            <person name="Sun Q."/>
            <person name="Mori K."/>
        </authorList>
    </citation>
    <scope>NUCLEOTIDE SEQUENCE [LARGE SCALE GENOMIC DNA]</scope>
    <source>
        <strain evidence="2 3">CCM 7609</strain>
    </source>
</reference>
<protein>
    <submittedName>
        <fullName evidence="2">Transketolase family protein</fullName>
    </submittedName>
</protein>
<dbReference type="RefSeq" id="WP_378040782.1">
    <property type="nucleotide sequence ID" value="NZ_JBHLWH010000019.1"/>
</dbReference>
<feature type="domain" description="Transketolase-like pyrimidine-binding" evidence="1">
    <location>
        <begin position="25"/>
        <end position="188"/>
    </location>
</feature>
<comment type="caution">
    <text evidence="2">The sequence shown here is derived from an EMBL/GenBank/DDBJ whole genome shotgun (WGS) entry which is preliminary data.</text>
</comment>